<gene>
    <name evidence="2" type="ORF">VitviT2T_009672</name>
    <name evidence="3" type="ORF">VitviT2T_011842</name>
</gene>
<name>A0ABY9CC53_VITVI</name>
<feature type="domain" description="DUF1985" evidence="1">
    <location>
        <begin position="27"/>
        <end position="106"/>
    </location>
</feature>
<sequence length="116" mass="13775">MFRKSCFGHFLLLPELRFSAQIVHQLLLRQCETKKDNEIWILLKSKGLRFSKEEFALITGLSFGPITKCDKKSLRIRDTYFKGENKVRNDELEKVFLSLGEEKKKKKNKKNKKKRI</sequence>
<dbReference type="EMBL" id="CP126655">
    <property type="protein sequence ID" value="WJZ92868.1"/>
    <property type="molecule type" value="Genomic_DNA"/>
</dbReference>
<evidence type="ECO:0000259" key="1">
    <source>
        <dbReference type="Pfam" id="PF09331"/>
    </source>
</evidence>
<proteinExistence type="predicted"/>
<evidence type="ECO:0000313" key="3">
    <source>
        <dbReference type="EMBL" id="WJZ92868.1"/>
    </source>
</evidence>
<protein>
    <recommendedName>
        <fullName evidence="1">DUF1985 domain-containing protein</fullName>
    </recommendedName>
</protein>
<reference evidence="3 4" key="1">
    <citation type="journal article" date="2023" name="Hortic Res">
        <title>The complete reference genome for grapevine (Vitis vinifera L.) genetics and breeding.</title>
        <authorList>
            <person name="Shi X."/>
            <person name="Cao S."/>
            <person name="Wang X."/>
            <person name="Huang S."/>
            <person name="Wang Y."/>
            <person name="Liu Z."/>
            <person name="Liu W."/>
            <person name="Leng X."/>
            <person name="Peng Y."/>
            <person name="Wang N."/>
            <person name="Wang Y."/>
            <person name="Ma Z."/>
            <person name="Xu X."/>
            <person name="Zhang F."/>
            <person name="Xue H."/>
            <person name="Zhong H."/>
            <person name="Wang Y."/>
            <person name="Zhang K."/>
            <person name="Velt A."/>
            <person name="Avia K."/>
            <person name="Holtgrawe D."/>
            <person name="Grimplet J."/>
            <person name="Matus J.T."/>
            <person name="Ware D."/>
            <person name="Wu X."/>
            <person name="Wang H."/>
            <person name="Liu C."/>
            <person name="Fang Y."/>
            <person name="Rustenholz C."/>
            <person name="Cheng Z."/>
            <person name="Xiao H."/>
            <person name="Zhou Y."/>
        </authorList>
    </citation>
    <scope>NUCLEOTIDE SEQUENCE [LARGE SCALE GENOMIC DNA]</scope>
    <source>
        <strain evidence="4">cv. Pinot noir / PN40024</strain>
        <tissue evidence="3">Leaf</tissue>
    </source>
</reference>
<organism evidence="3 4">
    <name type="scientific">Vitis vinifera</name>
    <name type="common">Grape</name>
    <dbReference type="NCBI Taxonomy" id="29760"/>
    <lineage>
        <taxon>Eukaryota</taxon>
        <taxon>Viridiplantae</taxon>
        <taxon>Streptophyta</taxon>
        <taxon>Embryophyta</taxon>
        <taxon>Tracheophyta</taxon>
        <taxon>Spermatophyta</taxon>
        <taxon>Magnoliopsida</taxon>
        <taxon>eudicotyledons</taxon>
        <taxon>Gunneridae</taxon>
        <taxon>Pentapetalae</taxon>
        <taxon>rosids</taxon>
        <taxon>Vitales</taxon>
        <taxon>Vitaceae</taxon>
        <taxon>Viteae</taxon>
        <taxon>Vitis</taxon>
    </lineage>
</organism>
<evidence type="ECO:0000313" key="2">
    <source>
        <dbReference type="EMBL" id="WJZ90535.1"/>
    </source>
</evidence>
<keyword evidence="4" id="KW-1185">Reference proteome</keyword>
<dbReference type="PANTHER" id="PTHR48449">
    <property type="entry name" value="DUF1985 DOMAIN-CONTAINING PROTEIN"/>
    <property type="match status" value="1"/>
</dbReference>
<dbReference type="EMBL" id="CP126654">
    <property type="protein sequence ID" value="WJZ90535.1"/>
    <property type="molecule type" value="Genomic_DNA"/>
</dbReference>
<dbReference type="InterPro" id="IPR015410">
    <property type="entry name" value="DUF1985"/>
</dbReference>
<dbReference type="Proteomes" id="UP001227230">
    <property type="component" value="Chromosome 7"/>
</dbReference>
<dbReference type="Pfam" id="PF09331">
    <property type="entry name" value="DUF1985"/>
    <property type="match status" value="1"/>
</dbReference>
<evidence type="ECO:0000313" key="4">
    <source>
        <dbReference type="Proteomes" id="UP001227230"/>
    </source>
</evidence>
<dbReference type="Proteomes" id="UP001227230">
    <property type="component" value="Chromosome 8"/>
</dbReference>
<dbReference type="PANTHER" id="PTHR48449:SF1">
    <property type="entry name" value="DUF1985 DOMAIN-CONTAINING PROTEIN"/>
    <property type="match status" value="1"/>
</dbReference>
<accession>A0ABY9CC53</accession>